<dbReference type="AlphaFoldDB" id="A0A0B2ADE8"/>
<gene>
    <name evidence="8" type="ORF">LK10_15420</name>
</gene>
<evidence type="ECO:0000256" key="6">
    <source>
        <dbReference type="ARBA" id="ARBA00023136"/>
    </source>
</evidence>
<evidence type="ECO:0000256" key="5">
    <source>
        <dbReference type="ARBA" id="ARBA00022989"/>
    </source>
</evidence>
<dbReference type="RefSeq" id="WP_043125413.1">
    <property type="nucleotide sequence ID" value="NZ_JTDL01000140.1"/>
</dbReference>
<protein>
    <submittedName>
        <fullName evidence="8">MFS transporter</fullName>
    </submittedName>
</protein>
<keyword evidence="2" id="KW-0813">Transport</keyword>
<evidence type="ECO:0000256" key="4">
    <source>
        <dbReference type="ARBA" id="ARBA00022692"/>
    </source>
</evidence>
<evidence type="ECO:0000256" key="3">
    <source>
        <dbReference type="ARBA" id="ARBA00022475"/>
    </source>
</evidence>
<sequence>MHPSPIGSSTAVPLTRRPAFVVFWAGQGVSQLGAQLGQLALPVLAVSLLGASEMDLGVLNAASMAAFLVVGLPAGAWVDRWFKRRTMVRADLIRMAAMLAVPLLWWAGLLQIWHLFAVATVVGVATVFFDVSYQSYVPVLVDRALVADANGKLEATAQVSRLGGPALGGFILTGVSAPLLFAGEAAGYLVSALCLLRVRDSEVKPERVEGSRLSHEIREGASFVARHPLIRRVVLSTAVGNLFSSITYVLMPIVVLRELGFGPAGFGTMLSIGSIGGVLGALAAPRLASRLGEGPLLPLGLMVGGAAVVLFPLALASGPGPLALGLLSAGEFIMSFGVIVFNVMQVSMRQRVCPPRLLGRMNASIRCLVWGVMPIGSLLGGWLGERLGIGPTLWVGIVGQLFACVPVATGPFFRLRQLPDAQGE</sequence>
<dbReference type="CDD" id="cd06173">
    <property type="entry name" value="MFS_MefA_like"/>
    <property type="match status" value="1"/>
</dbReference>
<dbReference type="InterPro" id="IPR036259">
    <property type="entry name" value="MFS_trans_sf"/>
</dbReference>
<feature type="transmembrane region" description="Helical" evidence="7">
    <location>
        <begin position="233"/>
        <end position="255"/>
    </location>
</feature>
<feature type="transmembrane region" description="Helical" evidence="7">
    <location>
        <begin position="296"/>
        <end position="316"/>
    </location>
</feature>
<keyword evidence="4 7" id="KW-0812">Transmembrane</keyword>
<evidence type="ECO:0000313" key="9">
    <source>
        <dbReference type="Proteomes" id="UP000030982"/>
    </source>
</evidence>
<dbReference type="GO" id="GO:0005886">
    <property type="term" value="C:plasma membrane"/>
    <property type="evidence" value="ECO:0007669"/>
    <property type="project" value="UniProtKB-SubCell"/>
</dbReference>
<feature type="transmembrane region" description="Helical" evidence="7">
    <location>
        <begin position="365"/>
        <end position="383"/>
    </location>
</feature>
<dbReference type="EMBL" id="JTDL01000140">
    <property type="protein sequence ID" value="KHL01624.1"/>
    <property type="molecule type" value="Genomic_DNA"/>
</dbReference>
<dbReference type="OrthoDB" id="9815525at2"/>
<evidence type="ECO:0000313" key="8">
    <source>
        <dbReference type="EMBL" id="KHL01624.1"/>
    </source>
</evidence>
<name>A0A0B2ADE8_9MICC</name>
<dbReference type="PANTHER" id="PTHR23513">
    <property type="entry name" value="INTEGRAL MEMBRANE EFFLUX PROTEIN-RELATED"/>
    <property type="match status" value="1"/>
</dbReference>
<dbReference type="PANTHER" id="PTHR23513:SF6">
    <property type="entry name" value="MAJOR FACILITATOR SUPERFAMILY ASSOCIATED DOMAIN-CONTAINING PROTEIN"/>
    <property type="match status" value="1"/>
</dbReference>
<feature type="transmembrane region" description="Helical" evidence="7">
    <location>
        <begin position="99"/>
        <end position="129"/>
    </location>
</feature>
<feature type="transmembrane region" description="Helical" evidence="7">
    <location>
        <begin position="170"/>
        <end position="196"/>
    </location>
</feature>
<proteinExistence type="predicted"/>
<dbReference type="STRING" id="1338436.LK10_15420"/>
<evidence type="ECO:0000256" key="7">
    <source>
        <dbReference type="SAM" id="Phobius"/>
    </source>
</evidence>
<keyword evidence="3" id="KW-1003">Cell membrane</keyword>
<comment type="subcellular location">
    <subcellularLocation>
        <location evidence="1">Cell membrane</location>
        <topology evidence="1">Multi-pass membrane protein</topology>
    </subcellularLocation>
</comment>
<evidence type="ECO:0000256" key="2">
    <source>
        <dbReference type="ARBA" id="ARBA00022448"/>
    </source>
</evidence>
<feature type="transmembrane region" description="Helical" evidence="7">
    <location>
        <begin position="261"/>
        <end position="284"/>
    </location>
</feature>
<evidence type="ECO:0000256" key="1">
    <source>
        <dbReference type="ARBA" id="ARBA00004651"/>
    </source>
</evidence>
<dbReference type="Pfam" id="PF05977">
    <property type="entry name" value="MFS_3"/>
    <property type="match status" value="1"/>
</dbReference>
<feature type="transmembrane region" description="Helical" evidence="7">
    <location>
        <begin position="389"/>
        <end position="408"/>
    </location>
</feature>
<dbReference type="Proteomes" id="UP000030982">
    <property type="component" value="Unassembled WGS sequence"/>
</dbReference>
<dbReference type="InterPro" id="IPR010290">
    <property type="entry name" value="TM_effector"/>
</dbReference>
<keyword evidence="6 7" id="KW-0472">Membrane</keyword>
<dbReference type="SUPFAM" id="SSF103473">
    <property type="entry name" value="MFS general substrate transporter"/>
    <property type="match status" value="1"/>
</dbReference>
<feature type="transmembrane region" description="Helical" evidence="7">
    <location>
        <begin position="322"/>
        <end position="344"/>
    </location>
</feature>
<organism evidence="8 9">
    <name type="scientific">Sinomonas humi</name>
    <dbReference type="NCBI Taxonomy" id="1338436"/>
    <lineage>
        <taxon>Bacteria</taxon>
        <taxon>Bacillati</taxon>
        <taxon>Actinomycetota</taxon>
        <taxon>Actinomycetes</taxon>
        <taxon>Micrococcales</taxon>
        <taxon>Micrococcaceae</taxon>
        <taxon>Sinomonas</taxon>
    </lineage>
</organism>
<feature type="transmembrane region" description="Helical" evidence="7">
    <location>
        <begin position="58"/>
        <end position="78"/>
    </location>
</feature>
<accession>A0A0B2ADE8</accession>
<comment type="caution">
    <text evidence="8">The sequence shown here is derived from an EMBL/GenBank/DDBJ whole genome shotgun (WGS) entry which is preliminary data.</text>
</comment>
<keyword evidence="5 7" id="KW-1133">Transmembrane helix</keyword>
<keyword evidence="9" id="KW-1185">Reference proteome</keyword>
<dbReference type="Gene3D" id="1.20.1250.20">
    <property type="entry name" value="MFS general substrate transporter like domains"/>
    <property type="match status" value="1"/>
</dbReference>
<reference evidence="8 9" key="1">
    <citation type="submission" date="2014-09" db="EMBL/GenBank/DDBJ databases">
        <title>Genome sequence of Sinomonas sp. MUSC 117.</title>
        <authorList>
            <person name="Lee L.-H."/>
        </authorList>
    </citation>
    <scope>NUCLEOTIDE SEQUENCE [LARGE SCALE GENOMIC DNA]</scope>
    <source>
        <strain evidence="8 9">MUSC 117</strain>
    </source>
</reference>